<comment type="caution">
    <text evidence="1">The sequence shown here is derived from an EMBL/GenBank/DDBJ whole genome shotgun (WGS) entry which is preliminary data.</text>
</comment>
<keyword evidence="2" id="KW-1185">Reference proteome</keyword>
<dbReference type="EMBL" id="JAAGWY010000001">
    <property type="protein sequence ID" value="NEN05021.1"/>
    <property type="molecule type" value="Genomic_DNA"/>
</dbReference>
<name>A0A6L9XUE4_9MICO</name>
<evidence type="ECO:0000313" key="1">
    <source>
        <dbReference type="EMBL" id="NEN05021.1"/>
    </source>
</evidence>
<proteinExistence type="predicted"/>
<dbReference type="Proteomes" id="UP000474967">
    <property type="component" value="Unassembled WGS sequence"/>
</dbReference>
<dbReference type="InterPro" id="IPR012349">
    <property type="entry name" value="Split_barrel_FMN-bd"/>
</dbReference>
<organism evidence="1 2">
    <name type="scientific">Leifsonia tongyongensis</name>
    <dbReference type="NCBI Taxonomy" id="1268043"/>
    <lineage>
        <taxon>Bacteria</taxon>
        <taxon>Bacillati</taxon>
        <taxon>Actinomycetota</taxon>
        <taxon>Actinomycetes</taxon>
        <taxon>Micrococcales</taxon>
        <taxon>Microbacteriaceae</taxon>
        <taxon>Leifsonia</taxon>
    </lineage>
</organism>
<dbReference type="RefSeq" id="WP_163288095.1">
    <property type="nucleotide sequence ID" value="NZ_JAAGWY010000001.1"/>
</dbReference>
<dbReference type="AlphaFoldDB" id="A0A6L9XUE4"/>
<protein>
    <submittedName>
        <fullName evidence="1">Pyridoxamine 5'-phosphate oxidase family protein</fullName>
    </submittedName>
</protein>
<evidence type="ECO:0000313" key="2">
    <source>
        <dbReference type="Proteomes" id="UP000474967"/>
    </source>
</evidence>
<dbReference type="InterPro" id="IPR024747">
    <property type="entry name" value="Pyridox_Oxase-rel"/>
</dbReference>
<accession>A0A6L9XUE4</accession>
<dbReference type="Pfam" id="PF12900">
    <property type="entry name" value="Pyridox_ox_2"/>
    <property type="match status" value="1"/>
</dbReference>
<gene>
    <name evidence="1" type="ORF">G3T36_03970</name>
</gene>
<dbReference type="SUPFAM" id="SSF50475">
    <property type="entry name" value="FMN-binding split barrel"/>
    <property type="match status" value="1"/>
</dbReference>
<sequence length="157" mass="17096">MNSTADLPEWSAQGPVVELSEETCWSLIAGAGIGRLGVVIGEQPEIFPVNYFADGETVVFRSAEGTKLRGIVADRLVVFEVDSVGEFHNWSVSVKGAAEVMGPAYANRAAEDALPPWHPVTEYNFVEIRPSSITGRQFEHHLNAVRRSDDGTLSPEL</sequence>
<dbReference type="Gene3D" id="2.30.110.10">
    <property type="entry name" value="Electron Transport, Fmn-binding Protein, Chain A"/>
    <property type="match status" value="1"/>
</dbReference>
<reference evidence="1 2" key="1">
    <citation type="journal article" date="2014" name="J. Microbiol.">
        <title>Diaminobutyricibacter tongyongensis gen. nov., sp. nov. and Homoserinibacter gongjuensis gen. nov., sp. nov. belong to the family Microbacteriaceae.</title>
        <authorList>
            <person name="Kim S.J."/>
            <person name="Ahn J.H."/>
            <person name="Weon H.Y."/>
            <person name="Hamada M."/>
            <person name="Suzuki K."/>
            <person name="Kwon S.W."/>
        </authorList>
    </citation>
    <scope>NUCLEOTIDE SEQUENCE [LARGE SCALE GENOMIC DNA]</scope>
    <source>
        <strain evidence="1 2">NBRC 108724</strain>
    </source>
</reference>